<feature type="signal peptide" evidence="6">
    <location>
        <begin position="1"/>
        <end position="27"/>
    </location>
</feature>
<keyword evidence="2 5" id="KW-0812">Transmembrane</keyword>
<evidence type="ECO:0000313" key="7">
    <source>
        <dbReference type="EMBL" id="CAD8872380.1"/>
    </source>
</evidence>
<dbReference type="GO" id="GO:0016020">
    <property type="term" value="C:membrane"/>
    <property type="evidence" value="ECO:0007669"/>
    <property type="project" value="UniProtKB-SubCell"/>
</dbReference>
<name>A0A7S1B210_NOCSC</name>
<sequence length="411" mass="44815">MSSQMQTGRMCPTSVAMPLFVAFVVHAFGVCADGNAFINISHGIGTFVEPEPPKRASSPLVALPVLVFLVTGHKWWRDHLRRPGLQDAAWRHRQEEVWKAGFAWITLQVVLSEVQEYIMDDLNFVCPTLLSSVGYVGLAVGVHVRARFGAKSLRRRAISFDQVVSILMPFGTCSMMGLLFREGAYLFISSPLANVIESFSVLVTLFYVTAHSLEIPTLRRTAAVLLIAVSMALAAGYESTADRQERLWFWAGVALSVAGSFSYGGQVVYSELLVTQLTLGDALYWGSPLAGVFTCSIATVFEVRELLDFTPSFDICLALCVNVLLASCLALVTTWFVGLVGALTFSALTAARGTCGALYAVVCLGRPASMLQCLGLAGALIGLSVYDHVKTDKEQQQRRRRRGCHDVEDGR</sequence>
<protein>
    <recommendedName>
        <fullName evidence="8">Sugar phosphate transporter domain-containing protein</fullName>
    </recommendedName>
</protein>
<organism evidence="7">
    <name type="scientific">Noctiluca scintillans</name>
    <name type="common">Sea sparkle</name>
    <name type="synonym">Red tide dinoflagellate</name>
    <dbReference type="NCBI Taxonomy" id="2966"/>
    <lineage>
        <taxon>Eukaryota</taxon>
        <taxon>Sar</taxon>
        <taxon>Alveolata</taxon>
        <taxon>Dinophyceae</taxon>
        <taxon>Noctilucales</taxon>
        <taxon>Noctilucaceae</taxon>
        <taxon>Noctiluca</taxon>
    </lineage>
</organism>
<keyword evidence="6" id="KW-0732">Signal</keyword>
<evidence type="ECO:0000256" key="5">
    <source>
        <dbReference type="SAM" id="Phobius"/>
    </source>
</evidence>
<evidence type="ECO:0008006" key="8">
    <source>
        <dbReference type="Google" id="ProtNLM"/>
    </source>
</evidence>
<dbReference type="InterPro" id="IPR050186">
    <property type="entry name" value="TPT_transporter"/>
</dbReference>
<feature type="transmembrane region" description="Helical" evidence="5">
    <location>
        <begin position="249"/>
        <end position="270"/>
    </location>
</feature>
<keyword evidence="3 5" id="KW-1133">Transmembrane helix</keyword>
<reference evidence="7" key="1">
    <citation type="submission" date="2021-01" db="EMBL/GenBank/DDBJ databases">
        <authorList>
            <person name="Corre E."/>
            <person name="Pelletier E."/>
            <person name="Niang G."/>
            <person name="Scheremetjew M."/>
            <person name="Finn R."/>
            <person name="Kale V."/>
            <person name="Holt S."/>
            <person name="Cochrane G."/>
            <person name="Meng A."/>
            <person name="Brown T."/>
            <person name="Cohen L."/>
        </authorList>
    </citation>
    <scope>NUCLEOTIDE SEQUENCE</scope>
</reference>
<evidence type="ECO:0000256" key="1">
    <source>
        <dbReference type="ARBA" id="ARBA00004141"/>
    </source>
</evidence>
<evidence type="ECO:0000256" key="3">
    <source>
        <dbReference type="ARBA" id="ARBA00022989"/>
    </source>
</evidence>
<feature type="transmembrane region" description="Helical" evidence="5">
    <location>
        <begin position="315"/>
        <end position="348"/>
    </location>
</feature>
<evidence type="ECO:0000256" key="6">
    <source>
        <dbReference type="SAM" id="SignalP"/>
    </source>
</evidence>
<dbReference type="PANTHER" id="PTHR11132">
    <property type="entry name" value="SOLUTE CARRIER FAMILY 35"/>
    <property type="match status" value="1"/>
</dbReference>
<evidence type="ECO:0000256" key="2">
    <source>
        <dbReference type="ARBA" id="ARBA00022692"/>
    </source>
</evidence>
<dbReference type="AlphaFoldDB" id="A0A7S1B210"/>
<evidence type="ECO:0000256" key="4">
    <source>
        <dbReference type="ARBA" id="ARBA00023136"/>
    </source>
</evidence>
<feature type="transmembrane region" description="Helical" evidence="5">
    <location>
        <begin position="184"/>
        <end position="208"/>
    </location>
</feature>
<feature type="transmembrane region" description="Helical" evidence="5">
    <location>
        <begin position="282"/>
        <end position="303"/>
    </location>
</feature>
<keyword evidence="4 5" id="KW-0472">Membrane</keyword>
<feature type="chain" id="PRO_5031253227" description="Sugar phosphate transporter domain-containing protein" evidence="6">
    <location>
        <begin position="28"/>
        <end position="411"/>
    </location>
</feature>
<comment type="subcellular location">
    <subcellularLocation>
        <location evidence="1">Membrane</location>
        <topology evidence="1">Multi-pass membrane protein</topology>
    </subcellularLocation>
</comment>
<feature type="transmembrane region" description="Helical" evidence="5">
    <location>
        <begin position="124"/>
        <end position="146"/>
    </location>
</feature>
<dbReference type="EMBL" id="HBFQ01065797">
    <property type="protein sequence ID" value="CAD8872380.1"/>
    <property type="molecule type" value="Transcribed_RNA"/>
</dbReference>
<feature type="transmembrane region" description="Helical" evidence="5">
    <location>
        <begin position="220"/>
        <end position="237"/>
    </location>
</feature>
<accession>A0A7S1B210</accession>
<gene>
    <name evidence="7" type="ORF">NSCI0253_LOCUS46737</name>
</gene>
<proteinExistence type="predicted"/>